<proteinExistence type="predicted"/>
<reference evidence="2" key="1">
    <citation type="journal article" date="2023" name="Nat. Plants">
        <title>Single-cell RNA sequencing provides a high-resolution roadmap for understanding the multicellular compartmentation of specialized metabolism.</title>
        <authorList>
            <person name="Sun S."/>
            <person name="Shen X."/>
            <person name="Li Y."/>
            <person name="Li Y."/>
            <person name="Wang S."/>
            <person name="Li R."/>
            <person name="Zhang H."/>
            <person name="Shen G."/>
            <person name="Guo B."/>
            <person name="Wei J."/>
            <person name="Xu J."/>
            <person name="St-Pierre B."/>
            <person name="Chen S."/>
            <person name="Sun C."/>
        </authorList>
    </citation>
    <scope>NUCLEOTIDE SEQUENCE [LARGE SCALE GENOMIC DNA]</scope>
</reference>
<comment type="caution">
    <text evidence="1">The sequence shown here is derived from an EMBL/GenBank/DDBJ whole genome shotgun (WGS) entry which is preliminary data.</text>
</comment>
<organism evidence="1 2">
    <name type="scientific">Catharanthus roseus</name>
    <name type="common">Madagascar periwinkle</name>
    <name type="synonym">Vinca rosea</name>
    <dbReference type="NCBI Taxonomy" id="4058"/>
    <lineage>
        <taxon>Eukaryota</taxon>
        <taxon>Viridiplantae</taxon>
        <taxon>Streptophyta</taxon>
        <taxon>Embryophyta</taxon>
        <taxon>Tracheophyta</taxon>
        <taxon>Spermatophyta</taxon>
        <taxon>Magnoliopsida</taxon>
        <taxon>eudicotyledons</taxon>
        <taxon>Gunneridae</taxon>
        <taxon>Pentapetalae</taxon>
        <taxon>asterids</taxon>
        <taxon>lamiids</taxon>
        <taxon>Gentianales</taxon>
        <taxon>Apocynaceae</taxon>
        <taxon>Rauvolfioideae</taxon>
        <taxon>Vinceae</taxon>
        <taxon>Catharanthinae</taxon>
        <taxon>Catharanthus</taxon>
    </lineage>
</organism>
<accession>A0ACC0A5C5</accession>
<name>A0ACC0A5C5_CATRO</name>
<evidence type="ECO:0000313" key="1">
    <source>
        <dbReference type="EMBL" id="KAI5655445.1"/>
    </source>
</evidence>
<gene>
    <name evidence="1" type="ORF">M9H77_32632</name>
</gene>
<protein>
    <submittedName>
        <fullName evidence="1">Uncharacterized protein</fullName>
    </submittedName>
</protein>
<dbReference type="Proteomes" id="UP001060085">
    <property type="component" value="Linkage Group LG07"/>
</dbReference>
<sequence length="638" mass="70976">MATTTSTQLKFQTQPIKPKRRRYRETTITTCTSPASIATAAVVTSDSSSSSFNQQDRKLDTPTVVSPDNSWCCPASKSPPPSHNAAATSGSSPFPPSSPSNLRIRYSPSALPYLMDSFAAGGVPIGAPTSGVGHDTFPSSFSKFNSALTAGLLNPMSPPPAVDKSRSSPTLFEMMASEPDCLPRAAVVNTNQIPNAVISNHNQKPLDRQALMQQRLMDLLACKSPGNQFNDSATGDVKLTLSSKDGLSISMSVHRQILAVHSRFFAEKLSERWVKQQRNVGPYMVEIADCDDIEVYIETLKLMYCKDLRKKLMKEDVPRVLGILKVSAAIGFDAGVLSCLEYLEAAPWAEDEEEKVASLLSELRLEGVGAGEVLKRVSLDAAAGVEDGNDNEEVLLKLLHVVLEGKDEKARREMKGLVSKMLRENSSQNDLRKESLYSACGGCLKLLRRYFLKAVEGDMQDVSQIARQADNLHWLLDILIDRHIAEDFLKSWASLSELSEAHSKVPAIYRYEVSRVTARLFVGIGKGQLIASKDARCLLLQTWLVPFYEDFGWMRRASKGLDRHLIEDGLSNTILTLPMPRQQEILMSWFDRFLNSGDDCPNIQRGFEVWWRRAFWRRNGEPELPRQMRIMNATIENS</sequence>
<dbReference type="EMBL" id="CM044707">
    <property type="protein sequence ID" value="KAI5655445.1"/>
    <property type="molecule type" value="Genomic_DNA"/>
</dbReference>
<evidence type="ECO:0000313" key="2">
    <source>
        <dbReference type="Proteomes" id="UP001060085"/>
    </source>
</evidence>
<keyword evidence="2" id="KW-1185">Reference proteome</keyword>